<dbReference type="SUPFAM" id="SSF50692">
    <property type="entry name" value="ADC-like"/>
    <property type="match status" value="1"/>
</dbReference>
<dbReference type="OrthoDB" id="2187at2759"/>
<dbReference type="Pfam" id="PF09262">
    <property type="entry name" value="PEX-1N"/>
    <property type="match status" value="1"/>
</dbReference>
<sequence length="1057" mass="116754">MENFAANVHIRASWNNLVDLPSALSSLLYNANISPQEVIVELELQSRQKCYVGWSGMNSTAPKSVGIDPIFAQSLKLAEKQAVQLHVKLRNYKATLIFLEPENALDWELVELHAAYMESKFIEQTRCIAVGQVLVVYPTKSSSVRLQVTDIGSPAHQYALIDPYAEISIAPKVRQMKKAAAASEKSVKSGRSSAEDTSHGPAVLKRGISIPHPFFGPELTLSCSGFDLLVNRSEFVHVFLRHDYVSVSVLTGPQTKQNKAPADANGANSKYSSEKSKESPVLLTETKLVVARLRNCPNALPNNVGLGERLAIALGVGNKLGYKVVIRQAPRHLSKRPSTYVVHPYVTQTKSTKQLSLNSVPAKEEQTALAKKLSLYLFNDAKMHLSPISNYLRIPIIPDILPQGGLLTIKKRPERNLWIKPLDVDPAKLPKVEVEADLMRSASFIQDTQLQPKLETAYETGTVVAEIVEQISLLKNAGVMLHGPAGCGKTLVLKWAAKKCCDQLGYFVNFISCERLMNENQEALSATISKWFSDAVWHEPSLLVLDNLDKMLCGETENGDSRMANQISEIFVSQLERVSAQANTKVSLLITGISKESFNKQLILSHMVDNYVHLRAPDKKSRAIIIEQYTLHHLGCKLGFDVMDLVQETKGYFPNDLKVLCERMYFQSIHLQQDGKSVVLPKSAFEKAHLGYTPSNLRGVKLLKAGASWKDIGGLTEAKRILLETLEWPTKYAPIFASCPLRLRSGILLYGYPGCGKTLLASAIAAQCGLNFISIKGPEILNKYIGASEQSVRDLFDRAQSAKPCILFFDEFDSIAPKRGHDSTGVTDRVVNQMLTQMDGAEGLDGVYVLAATSRPDLIDSALLRPGRLDKSVICDMPDLDDRFSILQCVCEKMDLEPKVDLNEIAAMTRGFSGADMQCLCYNAYLKAVHDKLSLQEQEAMNEAKDTTAAREFFHITADKLTKLRPAEQAVLRKQVEKIFEGVDTSLSDKDPKKTASPVVLVSQDHFLASLKETKPSISASETNKLRRIYSEFVTGRSGNMPDGSASNDIGGRTTLM</sequence>
<dbReference type="InterPro" id="IPR041569">
    <property type="entry name" value="AAA_lid_3"/>
</dbReference>
<dbReference type="AlphaFoldDB" id="A0A4P9ZFA6"/>
<dbReference type="SMART" id="SM00382">
    <property type="entry name" value="AAA"/>
    <property type="match status" value="2"/>
</dbReference>
<feature type="region of interest" description="Disordered" evidence="15">
    <location>
        <begin position="181"/>
        <end position="200"/>
    </location>
</feature>
<dbReference type="GO" id="GO:0005829">
    <property type="term" value="C:cytosol"/>
    <property type="evidence" value="ECO:0007669"/>
    <property type="project" value="TreeGrafter"/>
</dbReference>
<dbReference type="InterPro" id="IPR029067">
    <property type="entry name" value="CDC48_domain_2-like_sf"/>
</dbReference>
<feature type="region of interest" description="Disordered" evidence="15">
    <location>
        <begin position="1037"/>
        <end position="1057"/>
    </location>
</feature>
<dbReference type="GO" id="GO:0016887">
    <property type="term" value="F:ATP hydrolysis activity"/>
    <property type="evidence" value="ECO:0007669"/>
    <property type="project" value="InterPro"/>
</dbReference>
<evidence type="ECO:0000256" key="12">
    <source>
        <dbReference type="ARBA" id="ARBA00048778"/>
    </source>
</evidence>
<evidence type="ECO:0000256" key="7">
    <source>
        <dbReference type="ARBA" id="ARBA00022840"/>
    </source>
</evidence>
<evidence type="ECO:0000256" key="14">
    <source>
        <dbReference type="ARBA" id="ARBA00081751"/>
    </source>
</evidence>
<dbReference type="InterPro" id="IPR027417">
    <property type="entry name" value="P-loop_NTPase"/>
</dbReference>
<comment type="function">
    <text evidence="13">Component of the PEX1-PEX6 AAA ATPase complex involved in peroxisome biosynthesis. The complex acts as a protein dislocase complex that mediates the ATP-dependent extraction of the PEX5 receptor from peroxisomal membranes, an essential step for PEX5 recycling. Specifically recognizes PEX5 monoubiquitinated at 'Cys-6', and pulls it out of the peroxisome lumen through the PEX2-PEX10-PEX12 retrotranslocation channel. Extraction by the PEX1-PEX6 AAA ATPase complex is accompanied by unfolding of the TPR repeats and release of bound cargo from PEX5.</text>
</comment>
<evidence type="ECO:0000256" key="9">
    <source>
        <dbReference type="ARBA" id="ARBA00023136"/>
    </source>
</evidence>
<keyword evidence="4" id="KW-0962">Peroxisome biogenesis</keyword>
<dbReference type="Pfam" id="PF17862">
    <property type="entry name" value="AAA_lid_3"/>
    <property type="match status" value="1"/>
</dbReference>
<evidence type="ECO:0000256" key="8">
    <source>
        <dbReference type="ARBA" id="ARBA00022927"/>
    </source>
</evidence>
<dbReference type="Pfam" id="PF00004">
    <property type="entry name" value="AAA"/>
    <property type="match status" value="2"/>
</dbReference>
<dbReference type="GO" id="GO:0005778">
    <property type="term" value="C:peroxisomal membrane"/>
    <property type="evidence" value="ECO:0007669"/>
    <property type="project" value="TreeGrafter"/>
</dbReference>
<feature type="domain" description="AAA+ ATPase" evidence="16">
    <location>
        <begin position="743"/>
        <end position="879"/>
    </location>
</feature>
<dbReference type="PROSITE" id="PS00674">
    <property type="entry name" value="AAA"/>
    <property type="match status" value="1"/>
</dbReference>
<evidence type="ECO:0000256" key="10">
    <source>
        <dbReference type="ARBA" id="ARBA00032509"/>
    </source>
</evidence>
<keyword evidence="18" id="KW-1185">Reference proteome</keyword>
<keyword evidence="3" id="KW-0813">Transport</keyword>
<evidence type="ECO:0000256" key="13">
    <source>
        <dbReference type="ARBA" id="ARBA00059626"/>
    </source>
</evidence>
<evidence type="ECO:0000259" key="16">
    <source>
        <dbReference type="SMART" id="SM00382"/>
    </source>
</evidence>
<dbReference type="Proteomes" id="UP000268321">
    <property type="component" value="Unassembled WGS sequence"/>
</dbReference>
<evidence type="ECO:0000256" key="5">
    <source>
        <dbReference type="ARBA" id="ARBA00022741"/>
    </source>
</evidence>
<comment type="catalytic activity">
    <reaction evidence="12">
        <text>ATP + H2O = ADP + phosphate + H(+)</text>
        <dbReference type="Rhea" id="RHEA:13065"/>
        <dbReference type="ChEBI" id="CHEBI:15377"/>
        <dbReference type="ChEBI" id="CHEBI:15378"/>
        <dbReference type="ChEBI" id="CHEBI:30616"/>
        <dbReference type="ChEBI" id="CHEBI:43474"/>
        <dbReference type="ChEBI" id="CHEBI:456216"/>
    </reaction>
    <physiologicalReaction direction="left-to-right" evidence="12">
        <dbReference type="Rhea" id="RHEA:13066"/>
    </physiologicalReaction>
</comment>
<dbReference type="InterPro" id="IPR003959">
    <property type="entry name" value="ATPase_AAA_core"/>
</dbReference>
<keyword evidence="6" id="KW-0378">Hydrolase</keyword>
<comment type="subcellular location">
    <subcellularLocation>
        <location evidence="1">Membrane</location>
    </subcellularLocation>
</comment>
<organism evidence="17 18">
    <name type="scientific">Metschnikowia bicuspidata</name>
    <dbReference type="NCBI Taxonomy" id="27322"/>
    <lineage>
        <taxon>Eukaryota</taxon>
        <taxon>Fungi</taxon>
        <taxon>Dikarya</taxon>
        <taxon>Ascomycota</taxon>
        <taxon>Saccharomycotina</taxon>
        <taxon>Pichiomycetes</taxon>
        <taxon>Metschnikowiaceae</taxon>
        <taxon>Metschnikowia</taxon>
    </lineage>
</organism>
<dbReference type="GO" id="GO:0005524">
    <property type="term" value="F:ATP binding"/>
    <property type="evidence" value="ECO:0007669"/>
    <property type="project" value="UniProtKB-KW"/>
</dbReference>
<evidence type="ECO:0000256" key="3">
    <source>
        <dbReference type="ARBA" id="ARBA00022448"/>
    </source>
</evidence>
<evidence type="ECO:0000256" key="11">
    <source>
        <dbReference type="ARBA" id="ARBA00034532"/>
    </source>
</evidence>
<evidence type="ECO:0000313" key="18">
    <source>
        <dbReference type="Proteomes" id="UP000268321"/>
    </source>
</evidence>
<gene>
    <name evidence="17" type="ORF">METBISCDRAFT_13586</name>
</gene>
<dbReference type="PANTHER" id="PTHR23077">
    <property type="entry name" value="AAA-FAMILY ATPASE"/>
    <property type="match status" value="1"/>
</dbReference>
<dbReference type="Gene3D" id="3.10.330.10">
    <property type="match status" value="1"/>
</dbReference>
<dbReference type="EMBL" id="ML004438">
    <property type="protein sequence ID" value="RKP31717.1"/>
    <property type="molecule type" value="Genomic_DNA"/>
</dbReference>
<dbReference type="InterPro" id="IPR009010">
    <property type="entry name" value="Asp_de-COase-like_dom_sf"/>
</dbReference>
<dbReference type="InterPro" id="IPR003593">
    <property type="entry name" value="AAA+_ATPase"/>
</dbReference>
<dbReference type="InterPro" id="IPR015342">
    <property type="entry name" value="PEX1-N_C-lobe"/>
</dbReference>
<keyword evidence="9" id="KW-0472">Membrane</keyword>
<name>A0A4P9ZFA6_9ASCO</name>
<proteinExistence type="inferred from homology"/>
<keyword evidence="5" id="KW-0547">Nucleotide-binding</keyword>
<dbReference type="SUPFAM" id="SSF54585">
    <property type="entry name" value="Cdc48 domain 2-like"/>
    <property type="match status" value="1"/>
</dbReference>
<protein>
    <recommendedName>
        <fullName evidence="11">Peroxisomal ATPase PEX1</fullName>
    </recommendedName>
    <alternativeName>
        <fullName evidence="10">Peroxin-1</fullName>
    </alternativeName>
    <alternativeName>
        <fullName evidence="14">Peroxisome biosynthesis protein PAS1</fullName>
    </alternativeName>
</protein>
<dbReference type="InterPro" id="IPR003960">
    <property type="entry name" value="ATPase_AAA_CS"/>
</dbReference>
<feature type="region of interest" description="Disordered" evidence="15">
    <location>
        <begin position="254"/>
        <end position="277"/>
    </location>
</feature>
<keyword evidence="8" id="KW-0653">Protein transport</keyword>
<feature type="domain" description="AAA+ ATPase" evidence="16">
    <location>
        <begin position="475"/>
        <end position="618"/>
    </location>
</feature>
<dbReference type="CDD" id="cd19526">
    <property type="entry name" value="RecA-like_PEX1_r2"/>
    <property type="match status" value="1"/>
</dbReference>
<dbReference type="SUPFAM" id="SSF52540">
    <property type="entry name" value="P-loop containing nucleoside triphosphate hydrolases"/>
    <property type="match status" value="2"/>
</dbReference>
<evidence type="ECO:0000313" key="17">
    <source>
        <dbReference type="EMBL" id="RKP31717.1"/>
    </source>
</evidence>
<evidence type="ECO:0000256" key="1">
    <source>
        <dbReference type="ARBA" id="ARBA00004370"/>
    </source>
</evidence>
<dbReference type="Gene3D" id="3.40.50.300">
    <property type="entry name" value="P-loop containing nucleotide triphosphate hydrolases"/>
    <property type="match status" value="2"/>
</dbReference>
<evidence type="ECO:0000256" key="2">
    <source>
        <dbReference type="ARBA" id="ARBA00006914"/>
    </source>
</evidence>
<evidence type="ECO:0000256" key="4">
    <source>
        <dbReference type="ARBA" id="ARBA00022593"/>
    </source>
</evidence>
<dbReference type="GO" id="GO:0016558">
    <property type="term" value="P:protein import into peroxisome matrix"/>
    <property type="evidence" value="ECO:0007669"/>
    <property type="project" value="TreeGrafter"/>
</dbReference>
<evidence type="ECO:0000256" key="6">
    <source>
        <dbReference type="ARBA" id="ARBA00022801"/>
    </source>
</evidence>
<reference evidence="18" key="1">
    <citation type="journal article" date="2018" name="Nat. Microbiol.">
        <title>Leveraging single-cell genomics to expand the fungal tree of life.</title>
        <authorList>
            <person name="Ahrendt S.R."/>
            <person name="Quandt C.A."/>
            <person name="Ciobanu D."/>
            <person name="Clum A."/>
            <person name="Salamov A."/>
            <person name="Andreopoulos B."/>
            <person name="Cheng J.F."/>
            <person name="Woyke T."/>
            <person name="Pelin A."/>
            <person name="Henrissat B."/>
            <person name="Reynolds N.K."/>
            <person name="Benny G.L."/>
            <person name="Smith M.E."/>
            <person name="James T.Y."/>
            <person name="Grigoriev I.V."/>
        </authorList>
    </citation>
    <scope>NUCLEOTIDE SEQUENCE [LARGE SCALE GENOMIC DNA]</scope>
    <source>
        <strain evidence="18">Baker2002</strain>
    </source>
</reference>
<evidence type="ECO:0000256" key="15">
    <source>
        <dbReference type="SAM" id="MobiDB-lite"/>
    </source>
</evidence>
<dbReference type="InterPro" id="IPR050168">
    <property type="entry name" value="AAA_ATPase_domain"/>
</dbReference>
<dbReference type="Gene3D" id="1.10.8.60">
    <property type="match status" value="2"/>
</dbReference>
<comment type="similarity">
    <text evidence="2">Belongs to the AAA ATPase family.</text>
</comment>
<keyword evidence="7" id="KW-0067">ATP-binding</keyword>
<accession>A0A4P9ZFA6</accession>
<dbReference type="PANTHER" id="PTHR23077:SF12">
    <property type="entry name" value="PEROXISOMAL ATPASE PEX1"/>
    <property type="match status" value="1"/>
</dbReference>
<dbReference type="FunFam" id="3.40.50.300:FF:000149">
    <property type="entry name" value="Nuclear valosin-containing protein-like"/>
    <property type="match status" value="1"/>
</dbReference>